<gene>
    <name evidence="1" type="ORF">DSO57_1017816</name>
</gene>
<protein>
    <submittedName>
        <fullName evidence="1">Uncharacterized protein</fullName>
    </submittedName>
</protein>
<reference evidence="1" key="1">
    <citation type="submission" date="2022-04" db="EMBL/GenBank/DDBJ databases">
        <title>Genome of the entomopathogenic fungus Entomophthora muscae.</title>
        <authorList>
            <person name="Elya C."/>
            <person name="Lovett B.R."/>
            <person name="Lee E."/>
            <person name="Macias A.M."/>
            <person name="Hajek A.E."/>
            <person name="De Bivort B.L."/>
            <person name="Kasson M.T."/>
            <person name="De Fine Licht H.H."/>
            <person name="Stajich J.E."/>
        </authorList>
    </citation>
    <scope>NUCLEOTIDE SEQUENCE</scope>
    <source>
        <strain evidence="1">Berkeley</strain>
    </source>
</reference>
<accession>A0ACC2SHK3</accession>
<comment type="caution">
    <text evidence="1">The sequence shown here is derived from an EMBL/GenBank/DDBJ whole genome shotgun (WGS) entry which is preliminary data.</text>
</comment>
<dbReference type="EMBL" id="QTSX02005046">
    <property type="protein sequence ID" value="KAJ9061721.1"/>
    <property type="molecule type" value="Genomic_DNA"/>
</dbReference>
<evidence type="ECO:0000313" key="1">
    <source>
        <dbReference type="EMBL" id="KAJ9061721.1"/>
    </source>
</evidence>
<name>A0ACC2SHK3_9FUNG</name>
<sequence>MFWLSVLVCGVLGSFDFIVVGSGPGGGSVAVSLAKKGFKTLLMEAGPDAYNTNNSVPVFHAKASEDSGVTFDFSVQHNAGEPGVFYPRVGALGGCSIHNAMLAVYPNSRDFETMKRITGSNSWDERNMRRYFKALEKQMYRHNLLPDELQRNTTQEISQMLGIPKETLMALMPLTPNPNDHGSDGWLTTSPINLLRQLALDPALAELLPTVLGDPAIDMNGYTPQGKLWSDQEGRMFIPQSVDPTSFTRANFPAHLKETATKYPLTIWTDTFVTKVLFKNTTAVGVEYVQGKHLYRASPLASNEPNNLPRKTIAASMEIILSAGAFNTPQLLMLSGIGDKSHLDSFNIPLVSDVWGVGRNLMDRYEIPIVLKYPQPFSAIKNCTFSPTLSDPCYRAYLNRKGPYISNGIFSGQLKKSSQHLTEPDLFIGSVLSDFHGYFRGYAQHFASHPEAFTKLLLKARTQNSFGEIHLLSPDPFDTPSINFHSFEEGDADLEILTKALQHERKLLQSLASPHTELYPGPQVQTDDEVREYIRTNAWGHHACCTARIGPDSDMKAVLDPQFRVRGVQRLRVIDASAFPEIPGLFPVLYLHMFAMKAADTVAPGMKPITPEIIPNKIIHS</sequence>
<evidence type="ECO:0000313" key="2">
    <source>
        <dbReference type="Proteomes" id="UP001165960"/>
    </source>
</evidence>
<organism evidence="1 2">
    <name type="scientific">Entomophthora muscae</name>
    <dbReference type="NCBI Taxonomy" id="34485"/>
    <lineage>
        <taxon>Eukaryota</taxon>
        <taxon>Fungi</taxon>
        <taxon>Fungi incertae sedis</taxon>
        <taxon>Zoopagomycota</taxon>
        <taxon>Entomophthoromycotina</taxon>
        <taxon>Entomophthoromycetes</taxon>
        <taxon>Entomophthorales</taxon>
        <taxon>Entomophthoraceae</taxon>
        <taxon>Entomophthora</taxon>
    </lineage>
</organism>
<keyword evidence="2" id="KW-1185">Reference proteome</keyword>
<dbReference type="Proteomes" id="UP001165960">
    <property type="component" value="Unassembled WGS sequence"/>
</dbReference>
<proteinExistence type="predicted"/>